<keyword evidence="3" id="KW-1185">Reference proteome</keyword>
<dbReference type="PATRIC" id="fig|285473.5.peg.2283"/>
<evidence type="ECO:0000313" key="2">
    <source>
        <dbReference type="EMBL" id="AOT59351.1"/>
    </source>
</evidence>
<dbReference type="STRING" id="285473.A4G23_02190"/>
<dbReference type="EMBL" id="CP017316">
    <property type="protein sequence ID" value="AOT59351.1"/>
    <property type="molecule type" value="Genomic_DNA"/>
</dbReference>
<gene>
    <name evidence="2" type="ORF">A4G23_02190</name>
</gene>
<evidence type="ECO:0000313" key="3">
    <source>
        <dbReference type="Proteomes" id="UP000095349"/>
    </source>
</evidence>
<feature type="compositionally biased region" description="Basic and acidic residues" evidence="1">
    <location>
        <begin position="45"/>
        <end position="60"/>
    </location>
</feature>
<dbReference type="Gene3D" id="6.10.140.1430">
    <property type="match status" value="1"/>
</dbReference>
<protein>
    <submittedName>
        <fullName evidence="2">Uncharacterized protein</fullName>
    </submittedName>
</protein>
<dbReference type="KEGG" id="srn:A4G23_02190"/>
<dbReference type="Proteomes" id="UP000095349">
    <property type="component" value="Chromosome"/>
</dbReference>
<reference evidence="2 3" key="1">
    <citation type="submission" date="2016-09" db="EMBL/GenBank/DDBJ databases">
        <title>Streptomyces rubrolavendulae MJM4426 Genome sequencing and assembly.</title>
        <authorList>
            <person name="Kim J.-G."/>
        </authorList>
    </citation>
    <scope>NUCLEOTIDE SEQUENCE [LARGE SCALE GENOMIC DNA]</scope>
    <source>
        <strain evidence="2 3">MJM4426</strain>
    </source>
</reference>
<dbReference type="GeneID" id="91403737"/>
<proteinExistence type="predicted"/>
<dbReference type="RefSeq" id="WP_031130554.1">
    <property type="nucleotide sequence ID" value="NZ_CP017316.1"/>
</dbReference>
<organism evidence="2 3">
    <name type="scientific">Streptomyces rubrolavendulae</name>
    <dbReference type="NCBI Taxonomy" id="285473"/>
    <lineage>
        <taxon>Bacteria</taxon>
        <taxon>Bacillati</taxon>
        <taxon>Actinomycetota</taxon>
        <taxon>Actinomycetes</taxon>
        <taxon>Kitasatosporales</taxon>
        <taxon>Streptomycetaceae</taxon>
        <taxon>Streptomyces</taxon>
    </lineage>
</organism>
<name>A0A1D8G1L8_9ACTN</name>
<feature type="region of interest" description="Disordered" evidence="1">
    <location>
        <begin position="1"/>
        <end position="66"/>
    </location>
</feature>
<sequence length="66" mass="7760">MGISDQFKDKAEQLQQQGKERAQGIKDEAQQRMQQRKGKKQGAQPEREREDAPMRDRQTMLEDDEV</sequence>
<evidence type="ECO:0000256" key="1">
    <source>
        <dbReference type="SAM" id="MobiDB-lite"/>
    </source>
</evidence>
<feature type="compositionally biased region" description="Basic and acidic residues" evidence="1">
    <location>
        <begin position="1"/>
        <end position="30"/>
    </location>
</feature>
<accession>A0A1D8G1L8</accession>
<dbReference type="AlphaFoldDB" id="A0A1D8G1L8"/>